<evidence type="ECO:0000313" key="7">
    <source>
        <dbReference type="EMBL" id="THH08343.1"/>
    </source>
</evidence>
<dbReference type="Pfam" id="PF00171">
    <property type="entry name" value="Aldedh"/>
    <property type="match status" value="1"/>
</dbReference>
<dbReference type="OrthoDB" id="310895at2759"/>
<accession>A0A4V3XD46</accession>
<keyword evidence="5" id="KW-0812">Transmembrane</keyword>
<dbReference type="FunFam" id="3.40.309.10:FF:000024">
    <property type="entry name" value="Betaine aldehyde dehydrogenase"/>
    <property type="match status" value="1"/>
</dbReference>
<dbReference type="InterPro" id="IPR016161">
    <property type="entry name" value="Ald_DH/histidinol_DH"/>
</dbReference>
<dbReference type="PROSITE" id="PS00070">
    <property type="entry name" value="ALDEHYDE_DEHYDR_CYS"/>
    <property type="match status" value="1"/>
</dbReference>
<dbReference type="InterPro" id="IPR016162">
    <property type="entry name" value="Ald_DH_N"/>
</dbReference>
<evidence type="ECO:0000256" key="4">
    <source>
        <dbReference type="RuleBase" id="RU003345"/>
    </source>
</evidence>
<evidence type="ECO:0000256" key="2">
    <source>
        <dbReference type="ARBA" id="ARBA00023002"/>
    </source>
</evidence>
<dbReference type="InterPro" id="IPR016160">
    <property type="entry name" value="Ald_DH_CS_CYS"/>
</dbReference>
<evidence type="ECO:0000259" key="6">
    <source>
        <dbReference type="Pfam" id="PF00171"/>
    </source>
</evidence>
<evidence type="ECO:0000256" key="1">
    <source>
        <dbReference type="ARBA" id="ARBA00009986"/>
    </source>
</evidence>
<dbReference type="InterPro" id="IPR015590">
    <property type="entry name" value="Aldehyde_DH_dom"/>
</dbReference>
<keyword evidence="5" id="KW-1133">Transmembrane helix</keyword>
<proteinExistence type="inferred from homology"/>
<gene>
    <name evidence="7" type="ORF">EW145_g2758</name>
</gene>
<evidence type="ECO:0000256" key="3">
    <source>
        <dbReference type="PROSITE-ProRule" id="PRU10007"/>
    </source>
</evidence>
<dbReference type="GO" id="GO:0016620">
    <property type="term" value="F:oxidoreductase activity, acting on the aldehyde or oxo group of donors, NAD or NADP as acceptor"/>
    <property type="evidence" value="ECO:0007669"/>
    <property type="project" value="InterPro"/>
</dbReference>
<dbReference type="CDD" id="cd07098">
    <property type="entry name" value="ALDH_F15-22"/>
    <property type="match status" value="1"/>
</dbReference>
<keyword evidence="5" id="KW-0472">Membrane</keyword>
<dbReference type="SUPFAM" id="SSF53720">
    <property type="entry name" value="ALDH-like"/>
    <property type="match status" value="1"/>
</dbReference>
<keyword evidence="2 4" id="KW-0560">Oxidoreductase</keyword>
<dbReference type="InterPro" id="IPR016163">
    <property type="entry name" value="Ald_DH_C"/>
</dbReference>
<organism evidence="7 8">
    <name type="scientific">Phellinidium pouzarii</name>
    <dbReference type="NCBI Taxonomy" id="167371"/>
    <lineage>
        <taxon>Eukaryota</taxon>
        <taxon>Fungi</taxon>
        <taxon>Dikarya</taxon>
        <taxon>Basidiomycota</taxon>
        <taxon>Agaricomycotina</taxon>
        <taxon>Agaricomycetes</taxon>
        <taxon>Hymenochaetales</taxon>
        <taxon>Hymenochaetaceae</taxon>
        <taxon>Phellinidium</taxon>
    </lineage>
</organism>
<feature type="transmembrane region" description="Helical" evidence="5">
    <location>
        <begin position="9"/>
        <end position="25"/>
    </location>
</feature>
<dbReference type="EMBL" id="SGPK01000103">
    <property type="protein sequence ID" value="THH08343.1"/>
    <property type="molecule type" value="Genomic_DNA"/>
</dbReference>
<dbReference type="Gene3D" id="3.40.309.10">
    <property type="entry name" value="Aldehyde Dehydrogenase, Chain A, domain 2"/>
    <property type="match status" value="1"/>
</dbReference>
<evidence type="ECO:0000313" key="8">
    <source>
        <dbReference type="Proteomes" id="UP000308199"/>
    </source>
</evidence>
<protein>
    <recommendedName>
        <fullName evidence="6">Aldehyde dehydrogenase domain-containing protein</fullName>
    </recommendedName>
</protein>
<evidence type="ECO:0000256" key="5">
    <source>
        <dbReference type="SAM" id="Phobius"/>
    </source>
</evidence>
<dbReference type="Proteomes" id="UP000308199">
    <property type="component" value="Unassembled WGS sequence"/>
</dbReference>
<name>A0A4V3XD46_9AGAM</name>
<dbReference type="AlphaFoldDB" id="A0A4V3XD46"/>
<reference evidence="7 8" key="1">
    <citation type="submission" date="2019-02" db="EMBL/GenBank/DDBJ databases">
        <title>Genome sequencing of the rare red list fungi Phellinidium pouzarii.</title>
        <authorList>
            <person name="Buettner E."/>
            <person name="Kellner H."/>
        </authorList>
    </citation>
    <scope>NUCLEOTIDE SEQUENCE [LARGE SCALE GENOMIC DNA]</scope>
    <source>
        <strain evidence="7 8">DSM 108285</strain>
    </source>
</reference>
<comment type="similarity">
    <text evidence="1 4">Belongs to the aldehyde dehydrogenase family.</text>
</comment>
<dbReference type="InterPro" id="IPR029510">
    <property type="entry name" value="Ald_DH_CS_GLU"/>
</dbReference>
<dbReference type="PANTHER" id="PTHR11699">
    <property type="entry name" value="ALDEHYDE DEHYDROGENASE-RELATED"/>
    <property type="match status" value="1"/>
</dbReference>
<keyword evidence="8" id="KW-1185">Reference proteome</keyword>
<dbReference type="PROSITE" id="PS00687">
    <property type="entry name" value="ALDEHYDE_DEHYDR_GLU"/>
    <property type="match status" value="1"/>
</dbReference>
<feature type="active site" evidence="3">
    <location>
        <position position="318"/>
    </location>
</feature>
<sequence>MAIDDGPEILYALLACFVAGIWLVFNRYQSVKNRAVPFSWPAPDAADPQWASITITNPNLEAHLQNPDLLPPVHVPHRRYITCYDPATSLYLGIFLADDAFVIGEKIGMAGRVQHSWKQTSFMDRKRVIRSLLKWLVDNKEACARVACRDTGKTMVDAALGEILTSCAKMDWLISHGERYLRPEKRSSTLTLSYKRSELHYEPLGVVAAIVSWNYPLHNAWSPILAAIFAGNGVIVKCSEHVVWSTSWFIGAIRECLNICGFDPDLVQLVCCWPEEADALTASPHIRHITFIGSEEVGRKACYVAMAASTHLTPVTLELGGKDPAVILPGTNLDKWISIWMRGIFQNSGQNCIGIERLIVHSSQHDTLLEMLADRVAKLRLGSVLHSTDGFIPPVDCGAMISSDRFAELERIIADAVQDGARLEVGGIRWKHAYLEAGSYFCPTVIGDVHQGMEIAQKELFASVALLMKYDSIEDAVELANGTKYGLGASVFGPDQDECLRVAKRIECGMVSINDFGVFYLNQDLPFGGSKASGYGRFGGPEGLRSLTNPKAIVVDRWPFLVQTSIPAPLDYPIRSLVHSWGSIIDRNFLAIDALSPGSCPSSETSYPPKSPSTTTTMLLLLLQVRELSYKGNSRCFALVRWLDRWPIIMGNMVDTDARNVYIIRMAASTFSTVSSGSDLLLAFDGSTLFSSDSAPSGELQETVFIGSGHGQNLTLVINST</sequence>
<feature type="domain" description="Aldehyde dehydrogenase" evidence="6">
    <location>
        <begin position="79"/>
        <end position="553"/>
    </location>
</feature>
<comment type="caution">
    <text evidence="7">The sequence shown here is derived from an EMBL/GenBank/DDBJ whole genome shotgun (WGS) entry which is preliminary data.</text>
</comment>
<dbReference type="Gene3D" id="3.40.605.10">
    <property type="entry name" value="Aldehyde Dehydrogenase, Chain A, domain 1"/>
    <property type="match status" value="1"/>
</dbReference>